<comment type="similarity">
    <text evidence="2 11">Belongs to the WhiB family.</text>
</comment>
<dbReference type="PROSITE" id="PS51674">
    <property type="entry name" value="4FE4S_WBL"/>
    <property type="match status" value="1"/>
</dbReference>
<dbReference type="InterPro" id="IPR003482">
    <property type="entry name" value="Whib"/>
</dbReference>
<evidence type="ECO:0000313" key="15">
    <source>
        <dbReference type="Proteomes" id="UP001183607"/>
    </source>
</evidence>
<dbReference type="PANTHER" id="PTHR38839">
    <property type="entry name" value="TRANSCRIPTIONAL REGULATOR WHID-RELATED"/>
    <property type="match status" value="1"/>
</dbReference>
<evidence type="ECO:0000256" key="10">
    <source>
        <dbReference type="ARBA" id="ARBA00023163"/>
    </source>
</evidence>
<evidence type="ECO:0000256" key="6">
    <source>
        <dbReference type="ARBA" id="ARBA00023014"/>
    </source>
</evidence>
<evidence type="ECO:0000256" key="9">
    <source>
        <dbReference type="ARBA" id="ARBA00023157"/>
    </source>
</evidence>
<feature type="binding site" evidence="11">
    <location>
        <position position="58"/>
    </location>
    <ligand>
        <name>[4Fe-4S] cluster</name>
        <dbReference type="ChEBI" id="CHEBI:49883"/>
    </ligand>
</feature>
<keyword evidence="7 11" id="KW-0805">Transcription regulation</keyword>
<feature type="binding site" evidence="11">
    <location>
        <position position="49"/>
    </location>
    <ligand>
        <name>[4Fe-4S] cluster</name>
        <dbReference type="ChEBI" id="CHEBI:49883"/>
    </ligand>
</feature>
<dbReference type="GO" id="GO:0005737">
    <property type="term" value="C:cytoplasm"/>
    <property type="evidence" value="ECO:0007669"/>
    <property type="project" value="UniProtKB-SubCell"/>
</dbReference>
<dbReference type="EMBL" id="JAVRET010000008">
    <property type="protein sequence ID" value="MDT0408485.1"/>
    <property type="molecule type" value="Genomic_DNA"/>
</dbReference>
<evidence type="ECO:0000256" key="8">
    <source>
        <dbReference type="ARBA" id="ARBA00023125"/>
    </source>
</evidence>
<dbReference type="GO" id="GO:0035731">
    <property type="term" value="F:dinitrosyl-iron complex binding"/>
    <property type="evidence" value="ECO:0007669"/>
    <property type="project" value="UniProtKB-UniRule"/>
</dbReference>
<gene>
    <name evidence="11" type="primary">whiB</name>
    <name evidence="14" type="ORF">RM574_04835</name>
    <name evidence="13" type="ORF">RM698_05380</name>
</gene>
<dbReference type="Proteomes" id="UP001183607">
    <property type="component" value="Unassembled WGS sequence"/>
</dbReference>
<evidence type="ECO:0000256" key="4">
    <source>
        <dbReference type="ARBA" id="ARBA00022723"/>
    </source>
</evidence>
<feature type="domain" description="4Fe-4S Wbl-type" evidence="12">
    <location>
        <begin position="25"/>
        <end position="82"/>
    </location>
</feature>
<protein>
    <recommendedName>
        <fullName evidence="11">Transcriptional regulator WhiB</fullName>
    </recommendedName>
</protein>
<keyword evidence="4 11" id="KW-0479">Metal-binding</keyword>
<dbReference type="GO" id="GO:0051539">
    <property type="term" value="F:4 iron, 4 sulfur cluster binding"/>
    <property type="evidence" value="ECO:0007669"/>
    <property type="project" value="UniProtKB-UniRule"/>
</dbReference>
<dbReference type="GO" id="GO:0046872">
    <property type="term" value="F:metal ion binding"/>
    <property type="evidence" value="ECO:0007669"/>
    <property type="project" value="UniProtKB-KW"/>
</dbReference>
<keyword evidence="3 11" id="KW-0004">4Fe-4S</keyword>
<comment type="caution">
    <text evidence="14">The sequence shown here is derived from an EMBL/GenBank/DDBJ whole genome shotgun (WGS) entry which is preliminary data.</text>
</comment>
<dbReference type="RefSeq" id="WP_007819895.1">
    <property type="nucleotide sequence ID" value="NZ_JAVRER010000005.1"/>
</dbReference>
<evidence type="ECO:0000256" key="5">
    <source>
        <dbReference type="ARBA" id="ARBA00023004"/>
    </source>
</evidence>
<comment type="subcellular location">
    <subcellularLocation>
        <location evidence="1 11">Cytoplasm</location>
    </subcellularLocation>
</comment>
<keyword evidence="11" id="KW-0963">Cytoplasm</keyword>
<dbReference type="Proteomes" id="UP001183610">
    <property type="component" value="Unassembled WGS sequence"/>
</dbReference>
<dbReference type="GO" id="GO:0003677">
    <property type="term" value="F:DNA binding"/>
    <property type="evidence" value="ECO:0007669"/>
    <property type="project" value="UniProtKB-UniRule"/>
</dbReference>
<accession>A0ABD5E2B6</accession>
<reference evidence="14" key="2">
    <citation type="submission" date="2024-03" db="EMBL/GenBank/DDBJ databases">
        <title>30 novel species of actinomycetes from the DSMZ collection.</title>
        <authorList>
            <person name="Nouioui I."/>
        </authorList>
    </citation>
    <scope>NUCLEOTIDE SEQUENCE</scope>
    <source>
        <strain evidence="14">DSM 41982</strain>
    </source>
</reference>
<evidence type="ECO:0000313" key="13">
    <source>
        <dbReference type="EMBL" id="MDT0408485.1"/>
    </source>
</evidence>
<feature type="binding site" evidence="11">
    <location>
        <position position="52"/>
    </location>
    <ligand>
        <name>[4Fe-4S] cluster</name>
        <dbReference type="ChEBI" id="CHEBI:49883"/>
    </ligand>
</feature>
<dbReference type="Pfam" id="PF02467">
    <property type="entry name" value="Whib"/>
    <property type="match status" value="1"/>
</dbReference>
<dbReference type="GO" id="GO:0006355">
    <property type="term" value="P:regulation of DNA-templated transcription"/>
    <property type="evidence" value="ECO:0007669"/>
    <property type="project" value="UniProtKB-UniRule"/>
</dbReference>
<evidence type="ECO:0000256" key="7">
    <source>
        <dbReference type="ARBA" id="ARBA00023015"/>
    </source>
</evidence>
<comment type="PTM">
    <text evidence="11">Upon Fe-S cluster removal intramolecular disulfide bonds are formed.</text>
</comment>
<organism evidence="14 15">
    <name type="scientific">Streptomyces evansiae</name>
    <dbReference type="NCBI Taxonomy" id="3075535"/>
    <lineage>
        <taxon>Bacteria</taxon>
        <taxon>Bacillati</taxon>
        <taxon>Actinomycetota</taxon>
        <taxon>Actinomycetes</taxon>
        <taxon>Kitasatosporales</taxon>
        <taxon>Streptomycetaceae</taxon>
        <taxon>Streptomyces</taxon>
    </lineage>
</organism>
<reference evidence="15 16" key="1">
    <citation type="submission" date="2023-07" db="EMBL/GenBank/DDBJ databases">
        <title>30 novel species of actinomycetes from the DSMZ collection.</title>
        <authorList>
            <person name="Nouioui I."/>
        </authorList>
    </citation>
    <scope>NUCLEOTIDE SEQUENCE [LARGE SCALE GENOMIC DNA]</scope>
    <source>
        <strain evidence="13 16">DSM 41979</strain>
        <strain evidence="15">DSM 41982</strain>
    </source>
</reference>
<keyword evidence="9 11" id="KW-1015">Disulfide bond</keyword>
<evidence type="ECO:0000256" key="1">
    <source>
        <dbReference type="ARBA" id="ARBA00004496"/>
    </source>
</evidence>
<evidence type="ECO:0000313" key="14">
    <source>
        <dbReference type="EMBL" id="MDT0414808.1"/>
    </source>
</evidence>
<comment type="cofactor">
    <cofactor evidence="11">
        <name>[4Fe-4S] cluster</name>
        <dbReference type="ChEBI" id="CHEBI:49883"/>
    </cofactor>
    <text evidence="11">Binds 1 [4Fe-4S] cluster per subunit. Following nitrosylation of the [4Fe-4S] cluster binds 1 [4Fe-8(NO)] cluster per subunit.</text>
</comment>
<dbReference type="HAMAP" id="MF_01479">
    <property type="entry name" value="WhiB"/>
    <property type="match status" value="1"/>
</dbReference>
<sequence>MLVMSDHGDSTSTGEEPEDWQEAALCAQIGPDFFFPEPGGSVQDAKRVCRSCPSRRACLEHALARDERYGVWGGLSEKERGRLRRLRRA</sequence>
<keyword evidence="10 11" id="KW-0804">Transcription</keyword>
<evidence type="ECO:0000256" key="2">
    <source>
        <dbReference type="ARBA" id="ARBA00006597"/>
    </source>
</evidence>
<name>A0ABD5E2B6_9ACTN</name>
<proteinExistence type="inferred from homology"/>
<evidence type="ECO:0000256" key="3">
    <source>
        <dbReference type="ARBA" id="ARBA00022485"/>
    </source>
</evidence>
<evidence type="ECO:0000256" key="11">
    <source>
        <dbReference type="HAMAP-Rule" id="MF_01479"/>
    </source>
</evidence>
<dbReference type="AlphaFoldDB" id="A0ABD5E2B6"/>
<comment type="function">
    <text evidence="11">Acts as a transcriptional regulator. Probably redox-responsive. The apo- but not holo-form probably binds DNA.</text>
</comment>
<comment type="PTM">
    <text evidence="11">The Fe-S cluster can be nitrosylated by nitric oxide (NO).</text>
</comment>
<dbReference type="PANTHER" id="PTHR38839:SF4">
    <property type="entry name" value="TRANSCRIPTIONAL REGULATOR WHIB"/>
    <property type="match status" value="1"/>
</dbReference>
<feature type="binding site" evidence="11">
    <location>
        <position position="26"/>
    </location>
    <ligand>
        <name>[4Fe-4S] cluster</name>
        <dbReference type="ChEBI" id="CHEBI:49883"/>
    </ligand>
</feature>
<evidence type="ECO:0000313" key="16">
    <source>
        <dbReference type="Proteomes" id="UP001183610"/>
    </source>
</evidence>
<keyword evidence="6 11" id="KW-0411">Iron-sulfur</keyword>
<keyword evidence="8 11" id="KW-0238">DNA-binding</keyword>
<dbReference type="EMBL" id="JAVRER010000005">
    <property type="protein sequence ID" value="MDT0414808.1"/>
    <property type="molecule type" value="Genomic_DNA"/>
</dbReference>
<keyword evidence="5 11" id="KW-0408">Iron</keyword>
<evidence type="ECO:0000259" key="12">
    <source>
        <dbReference type="PROSITE" id="PS51674"/>
    </source>
</evidence>
<keyword evidence="16" id="KW-1185">Reference proteome</keyword>
<dbReference type="InterPro" id="IPR034768">
    <property type="entry name" value="4FE4S_WBL"/>
</dbReference>